<dbReference type="AlphaFoldDB" id="A0A484GX85"/>
<comment type="caution">
    <text evidence="1">The sequence shown here is derived from an EMBL/GenBank/DDBJ whole genome shotgun (WGS) entry which is preliminary data.</text>
</comment>
<dbReference type="Proteomes" id="UP000295264">
    <property type="component" value="Unassembled WGS sequence"/>
</dbReference>
<gene>
    <name evidence="1" type="ORF">DBR06_SOUSAS4610021</name>
</gene>
<accession>A0A484GX85</accession>
<evidence type="ECO:0000313" key="2">
    <source>
        <dbReference type="Proteomes" id="UP000295264"/>
    </source>
</evidence>
<dbReference type="EMBL" id="QWLN02003564">
    <property type="protein sequence ID" value="TEA39796.1"/>
    <property type="molecule type" value="Genomic_DNA"/>
</dbReference>
<keyword evidence="2" id="KW-1185">Reference proteome</keyword>
<feature type="non-terminal residue" evidence="1">
    <location>
        <position position="1"/>
    </location>
</feature>
<proteinExistence type="predicted"/>
<feature type="non-terminal residue" evidence="1">
    <location>
        <position position="29"/>
    </location>
</feature>
<sequence>RKHSLLELHIELNSKVYDWNSRVSAKERY</sequence>
<organism evidence="1 2">
    <name type="scientific">Sousa chinensis</name>
    <name type="common">Indo-pacific humpbacked dolphin</name>
    <name type="synonym">Steno chinensis</name>
    <dbReference type="NCBI Taxonomy" id="103600"/>
    <lineage>
        <taxon>Eukaryota</taxon>
        <taxon>Metazoa</taxon>
        <taxon>Chordata</taxon>
        <taxon>Craniata</taxon>
        <taxon>Vertebrata</taxon>
        <taxon>Euteleostomi</taxon>
        <taxon>Mammalia</taxon>
        <taxon>Eutheria</taxon>
        <taxon>Laurasiatheria</taxon>
        <taxon>Artiodactyla</taxon>
        <taxon>Whippomorpha</taxon>
        <taxon>Cetacea</taxon>
        <taxon>Odontoceti</taxon>
        <taxon>Delphinidae</taxon>
        <taxon>Sousa</taxon>
    </lineage>
</organism>
<evidence type="ECO:0000313" key="1">
    <source>
        <dbReference type="EMBL" id="TEA39796.1"/>
    </source>
</evidence>
<protein>
    <submittedName>
        <fullName evidence="1">Uncharacterized protein</fullName>
    </submittedName>
</protein>
<name>A0A484GX85_SOUCH</name>
<reference evidence="1 2" key="1">
    <citation type="journal article" date="2018" name="Genomics">
        <title>Molecular footprints of inshore aquatic adaptation in Indo-Pacific humpback dolphin (Sousa chinensis).</title>
        <authorList>
            <person name="Ming Y."/>
            <person name="Jian J."/>
            <person name="Yu F."/>
            <person name="Yu X."/>
            <person name="Wang J."/>
            <person name="Liu W."/>
        </authorList>
    </citation>
    <scope>NUCLEOTIDE SEQUENCE [LARGE SCALE GENOMIC DNA]</scope>
    <source>
        <strain evidence="1">MY-2018</strain>
        <tissue evidence="1">Skin</tissue>
    </source>
</reference>